<keyword evidence="5 9" id="KW-0784">Thiamine biosynthesis</keyword>
<dbReference type="EC" id="2.5.1.3" evidence="9"/>
<comment type="similarity">
    <text evidence="9 10">Belongs to the thiamine-phosphate synthase family.</text>
</comment>
<dbReference type="InterPro" id="IPR034291">
    <property type="entry name" value="TMP_synthase"/>
</dbReference>
<dbReference type="EMBL" id="BAABEZ010000022">
    <property type="protein sequence ID" value="GAA4455408.1"/>
    <property type="molecule type" value="Genomic_DNA"/>
</dbReference>
<evidence type="ECO:0000256" key="1">
    <source>
        <dbReference type="ARBA" id="ARBA00005165"/>
    </source>
</evidence>
<keyword evidence="14" id="KW-1185">Reference proteome</keyword>
<dbReference type="InterPro" id="IPR036206">
    <property type="entry name" value="ThiamineP_synth_sf"/>
</dbReference>
<evidence type="ECO:0000256" key="8">
    <source>
        <dbReference type="ARBA" id="ARBA00047883"/>
    </source>
</evidence>
<keyword evidence="4 9" id="KW-0460">Magnesium</keyword>
<evidence type="ECO:0000313" key="13">
    <source>
        <dbReference type="EMBL" id="GAA4455408.1"/>
    </source>
</evidence>
<feature type="binding site" evidence="9">
    <location>
        <begin position="139"/>
        <end position="141"/>
    </location>
    <ligand>
        <name>2-[(2R,5Z)-2-carboxy-4-methylthiazol-5(2H)-ylidene]ethyl phosphate</name>
        <dbReference type="ChEBI" id="CHEBI:62899"/>
    </ligand>
</feature>
<dbReference type="HAMAP" id="MF_00097">
    <property type="entry name" value="TMP_synthase"/>
    <property type="match status" value="1"/>
</dbReference>
<evidence type="ECO:0000256" key="4">
    <source>
        <dbReference type="ARBA" id="ARBA00022842"/>
    </source>
</evidence>
<evidence type="ECO:0000256" key="3">
    <source>
        <dbReference type="ARBA" id="ARBA00022723"/>
    </source>
</evidence>
<comment type="pathway">
    <text evidence="1 9 11">Cofactor biosynthesis; thiamine diphosphate biosynthesis; thiamine phosphate from 4-amino-2-methyl-5-diphosphomethylpyrimidine and 4-methyl-5-(2-phosphoethyl)-thiazole: step 1/1.</text>
</comment>
<dbReference type="Proteomes" id="UP001501410">
    <property type="component" value="Unassembled WGS sequence"/>
</dbReference>
<evidence type="ECO:0000256" key="11">
    <source>
        <dbReference type="RuleBase" id="RU004253"/>
    </source>
</evidence>
<evidence type="ECO:0000259" key="12">
    <source>
        <dbReference type="Pfam" id="PF02581"/>
    </source>
</evidence>
<comment type="catalytic activity">
    <reaction evidence="6 9 10">
        <text>4-methyl-5-(2-phosphooxyethyl)-thiazole + 4-amino-2-methyl-5-(diphosphooxymethyl)pyrimidine + H(+) = thiamine phosphate + diphosphate</text>
        <dbReference type="Rhea" id="RHEA:22328"/>
        <dbReference type="ChEBI" id="CHEBI:15378"/>
        <dbReference type="ChEBI" id="CHEBI:33019"/>
        <dbReference type="ChEBI" id="CHEBI:37575"/>
        <dbReference type="ChEBI" id="CHEBI:57841"/>
        <dbReference type="ChEBI" id="CHEBI:58296"/>
        <dbReference type="EC" id="2.5.1.3"/>
    </reaction>
</comment>
<dbReference type="NCBIfam" id="TIGR00693">
    <property type="entry name" value="thiE"/>
    <property type="match status" value="1"/>
</dbReference>
<comment type="function">
    <text evidence="9">Condenses 4-methyl-5-(beta-hydroxyethyl)thiazole monophosphate (THZ-P) and 2-methyl-4-amino-5-hydroxymethyl pyrimidine pyrophosphate (HMP-PP) to form thiamine monophosphate (TMP).</text>
</comment>
<accession>A0ABP8MSP8</accession>
<comment type="cofactor">
    <cofactor evidence="9">
        <name>Mg(2+)</name>
        <dbReference type="ChEBI" id="CHEBI:18420"/>
    </cofactor>
    <text evidence="9">Binds 1 Mg(2+) ion per subunit.</text>
</comment>
<gene>
    <name evidence="9 13" type="primary">thiE</name>
    <name evidence="13" type="ORF">GCM10023092_19020</name>
</gene>
<keyword evidence="3 9" id="KW-0479">Metal-binding</keyword>
<feature type="binding site" evidence="9">
    <location>
        <position position="113"/>
    </location>
    <ligand>
        <name>4-amino-2-methyl-5-(diphosphooxymethyl)pyrimidine</name>
        <dbReference type="ChEBI" id="CHEBI:57841"/>
    </ligand>
</feature>
<feature type="binding site" evidence="9">
    <location>
        <begin position="190"/>
        <end position="191"/>
    </location>
    <ligand>
        <name>2-[(2R,5Z)-2-carboxy-4-methylthiazol-5(2H)-ylidene]ethyl phosphate</name>
        <dbReference type="ChEBI" id="CHEBI:62899"/>
    </ligand>
</feature>
<feature type="binding site" evidence="9">
    <location>
        <position position="142"/>
    </location>
    <ligand>
        <name>4-amino-2-methyl-5-(diphosphooxymethyl)pyrimidine</name>
        <dbReference type="ChEBI" id="CHEBI:57841"/>
    </ligand>
</feature>
<feature type="domain" description="Thiamine phosphate synthase/TenI" evidence="12">
    <location>
        <begin position="11"/>
        <end position="193"/>
    </location>
</feature>
<dbReference type="PANTHER" id="PTHR20857:SF23">
    <property type="entry name" value="THIAMINE BIOSYNTHETIC BIFUNCTIONAL ENZYME"/>
    <property type="match status" value="1"/>
</dbReference>
<organism evidence="13 14">
    <name type="scientific">Rurimicrobium arvi</name>
    <dbReference type="NCBI Taxonomy" id="2049916"/>
    <lineage>
        <taxon>Bacteria</taxon>
        <taxon>Pseudomonadati</taxon>
        <taxon>Bacteroidota</taxon>
        <taxon>Chitinophagia</taxon>
        <taxon>Chitinophagales</taxon>
        <taxon>Chitinophagaceae</taxon>
        <taxon>Rurimicrobium</taxon>
    </lineage>
</organism>
<keyword evidence="2 9" id="KW-0808">Transferase</keyword>
<evidence type="ECO:0000256" key="6">
    <source>
        <dbReference type="ARBA" id="ARBA00047334"/>
    </source>
</evidence>
<comment type="catalytic activity">
    <reaction evidence="7 9 10">
        <text>2-(2-carboxy-4-methylthiazol-5-yl)ethyl phosphate + 4-amino-2-methyl-5-(diphosphooxymethyl)pyrimidine + 2 H(+) = thiamine phosphate + CO2 + diphosphate</text>
        <dbReference type="Rhea" id="RHEA:47848"/>
        <dbReference type="ChEBI" id="CHEBI:15378"/>
        <dbReference type="ChEBI" id="CHEBI:16526"/>
        <dbReference type="ChEBI" id="CHEBI:33019"/>
        <dbReference type="ChEBI" id="CHEBI:37575"/>
        <dbReference type="ChEBI" id="CHEBI:57841"/>
        <dbReference type="ChEBI" id="CHEBI:62890"/>
        <dbReference type="EC" id="2.5.1.3"/>
    </reaction>
</comment>
<evidence type="ECO:0000313" key="14">
    <source>
        <dbReference type="Proteomes" id="UP001501410"/>
    </source>
</evidence>
<evidence type="ECO:0000256" key="10">
    <source>
        <dbReference type="RuleBase" id="RU003826"/>
    </source>
</evidence>
<evidence type="ECO:0000256" key="7">
    <source>
        <dbReference type="ARBA" id="ARBA00047851"/>
    </source>
</evidence>
<evidence type="ECO:0000256" key="5">
    <source>
        <dbReference type="ARBA" id="ARBA00022977"/>
    </source>
</evidence>
<feature type="binding site" evidence="9">
    <location>
        <position position="93"/>
    </location>
    <ligand>
        <name>Mg(2+)</name>
        <dbReference type="ChEBI" id="CHEBI:18420"/>
    </ligand>
</feature>
<comment type="caution">
    <text evidence="9">Lacks conserved residue(s) required for the propagation of feature annotation.</text>
</comment>
<evidence type="ECO:0000256" key="9">
    <source>
        <dbReference type="HAMAP-Rule" id="MF_00097"/>
    </source>
</evidence>
<dbReference type="SUPFAM" id="SSF51391">
    <property type="entry name" value="Thiamin phosphate synthase"/>
    <property type="match status" value="1"/>
</dbReference>
<dbReference type="Gene3D" id="3.20.20.70">
    <property type="entry name" value="Aldolase class I"/>
    <property type="match status" value="1"/>
</dbReference>
<proteinExistence type="inferred from homology"/>
<dbReference type="InterPro" id="IPR022998">
    <property type="entry name" value="ThiamineP_synth_TenI"/>
</dbReference>
<feature type="binding site" evidence="9">
    <location>
        <position position="74"/>
    </location>
    <ligand>
        <name>Mg(2+)</name>
        <dbReference type="ChEBI" id="CHEBI:18420"/>
    </ligand>
</feature>
<dbReference type="Pfam" id="PF02581">
    <property type="entry name" value="TMP-TENI"/>
    <property type="match status" value="1"/>
</dbReference>
<name>A0ABP8MSP8_9BACT</name>
<dbReference type="CDD" id="cd00564">
    <property type="entry name" value="TMP_TenI"/>
    <property type="match status" value="1"/>
</dbReference>
<dbReference type="InterPro" id="IPR013785">
    <property type="entry name" value="Aldolase_TIM"/>
</dbReference>
<reference evidence="14" key="1">
    <citation type="journal article" date="2019" name="Int. J. Syst. Evol. Microbiol.">
        <title>The Global Catalogue of Microorganisms (GCM) 10K type strain sequencing project: providing services to taxonomists for standard genome sequencing and annotation.</title>
        <authorList>
            <consortium name="The Broad Institute Genomics Platform"/>
            <consortium name="The Broad Institute Genome Sequencing Center for Infectious Disease"/>
            <person name="Wu L."/>
            <person name="Ma J."/>
        </authorList>
    </citation>
    <scope>NUCLEOTIDE SEQUENCE [LARGE SCALE GENOMIC DNA]</scope>
    <source>
        <strain evidence="14">JCM 31921</strain>
    </source>
</reference>
<protein>
    <recommendedName>
        <fullName evidence="9">Thiamine-phosphate synthase</fullName>
        <shortName evidence="9">TP synthase</shortName>
        <shortName evidence="9">TPS</shortName>
        <ecNumber evidence="9">2.5.1.3</ecNumber>
    </recommendedName>
    <alternativeName>
        <fullName evidence="9">Thiamine-phosphate pyrophosphorylase</fullName>
        <shortName evidence="9">TMP pyrophosphorylase</shortName>
        <shortName evidence="9">TMP-PPase</shortName>
    </alternativeName>
</protein>
<comment type="caution">
    <text evidence="13">The sequence shown here is derived from an EMBL/GenBank/DDBJ whole genome shotgun (WGS) entry which is preliminary data.</text>
</comment>
<sequence length="212" mass="22931">MRNTESFPYRLYLVISEDDCAGRDILRVTEQAILGGADIVQLREKSADEGYLLDLSIRMKALCGLYGIPLIINDHAGLAAHMQAAGVHVGNEDASPVFLRSQEAFRNRIIGYSVEATEQVYSDKALAADYLGISPVFRSATKTNTLTEWGLEGIAQIRSLTDKPLVAIGNMQLHNVRQVLQAGADCIAVVSAICGAADPQRAAADLKNEISK</sequence>
<evidence type="ECO:0000256" key="2">
    <source>
        <dbReference type="ARBA" id="ARBA00022679"/>
    </source>
</evidence>
<feature type="binding site" evidence="9">
    <location>
        <position position="73"/>
    </location>
    <ligand>
        <name>4-amino-2-methyl-5-(diphosphooxymethyl)pyrimidine</name>
        <dbReference type="ChEBI" id="CHEBI:57841"/>
    </ligand>
</feature>
<dbReference type="PANTHER" id="PTHR20857">
    <property type="entry name" value="THIAMINE-PHOSPHATE PYROPHOSPHORYLASE"/>
    <property type="match status" value="1"/>
</dbReference>
<dbReference type="RefSeq" id="WP_344825972.1">
    <property type="nucleotide sequence ID" value="NZ_BAABEZ010000022.1"/>
</dbReference>
<feature type="binding site" evidence="9">
    <location>
        <begin position="41"/>
        <end position="45"/>
    </location>
    <ligand>
        <name>4-amino-2-methyl-5-(diphosphooxymethyl)pyrimidine</name>
        <dbReference type="ChEBI" id="CHEBI:57841"/>
    </ligand>
</feature>
<comment type="catalytic activity">
    <reaction evidence="8 9 10">
        <text>2-[(2R,5Z)-2-carboxy-4-methylthiazol-5(2H)-ylidene]ethyl phosphate + 4-amino-2-methyl-5-(diphosphooxymethyl)pyrimidine + 2 H(+) = thiamine phosphate + CO2 + diphosphate</text>
        <dbReference type="Rhea" id="RHEA:47844"/>
        <dbReference type="ChEBI" id="CHEBI:15378"/>
        <dbReference type="ChEBI" id="CHEBI:16526"/>
        <dbReference type="ChEBI" id="CHEBI:33019"/>
        <dbReference type="ChEBI" id="CHEBI:37575"/>
        <dbReference type="ChEBI" id="CHEBI:57841"/>
        <dbReference type="ChEBI" id="CHEBI:62899"/>
        <dbReference type="EC" id="2.5.1.3"/>
    </reaction>
</comment>